<evidence type="ECO:0000313" key="3">
    <source>
        <dbReference type="Proteomes" id="UP000429232"/>
    </source>
</evidence>
<feature type="region of interest" description="Disordered" evidence="1">
    <location>
        <begin position="1"/>
        <end position="101"/>
    </location>
</feature>
<evidence type="ECO:0000256" key="1">
    <source>
        <dbReference type="SAM" id="MobiDB-lite"/>
    </source>
</evidence>
<feature type="compositionally biased region" description="Basic and acidic residues" evidence="1">
    <location>
        <begin position="47"/>
        <end position="56"/>
    </location>
</feature>
<protein>
    <submittedName>
        <fullName evidence="2">Uncharacterized protein</fullName>
    </submittedName>
</protein>
<feature type="compositionally biased region" description="Polar residues" evidence="1">
    <location>
        <begin position="80"/>
        <end position="93"/>
    </location>
</feature>
<feature type="compositionally biased region" description="Low complexity" evidence="1">
    <location>
        <begin position="1"/>
        <end position="14"/>
    </location>
</feature>
<accession>A0A6I4I204</accession>
<dbReference type="KEGG" id="mgik:GO620_005025"/>
<name>A0A6I4I204_9SPHI</name>
<dbReference type="Proteomes" id="UP000429232">
    <property type="component" value="Chromosome"/>
</dbReference>
<gene>
    <name evidence="2" type="ORF">GO620_005025</name>
</gene>
<dbReference type="EMBL" id="CP066775">
    <property type="protein sequence ID" value="QQL50824.1"/>
    <property type="molecule type" value="Genomic_DNA"/>
</dbReference>
<evidence type="ECO:0000313" key="2">
    <source>
        <dbReference type="EMBL" id="QQL50824.1"/>
    </source>
</evidence>
<reference evidence="2 3" key="1">
    <citation type="submission" date="2020-12" db="EMBL/GenBank/DDBJ databases">
        <title>HMF7856_wgs.fasta genome submission.</title>
        <authorList>
            <person name="Kang H."/>
            <person name="Kim H."/>
            <person name="Joh K."/>
        </authorList>
    </citation>
    <scope>NUCLEOTIDE SEQUENCE [LARGE SCALE GENOMIC DNA]</scope>
    <source>
        <strain evidence="2 3">HMF7856</strain>
    </source>
</reference>
<dbReference type="AlphaFoldDB" id="A0A6I4I204"/>
<organism evidence="2 3">
    <name type="scientific">Mucilaginibacter ginkgonis</name>
    <dbReference type="NCBI Taxonomy" id="2682091"/>
    <lineage>
        <taxon>Bacteria</taxon>
        <taxon>Pseudomonadati</taxon>
        <taxon>Bacteroidota</taxon>
        <taxon>Sphingobacteriia</taxon>
        <taxon>Sphingobacteriales</taxon>
        <taxon>Sphingobacteriaceae</taxon>
        <taxon>Mucilaginibacter</taxon>
    </lineage>
</organism>
<dbReference type="RefSeq" id="WP_157526676.1">
    <property type="nucleotide sequence ID" value="NZ_CP066775.1"/>
</dbReference>
<sequence>MNTENSNNPDPNNNQIADTDSGKKSGDTLNENTGADTEISKGTEPNVQDKPDETRVETVTPGFEKGDAGAPEEDKPDANKGQSGSDTPSSNKGQGPLGENL</sequence>
<proteinExistence type="predicted"/>
<keyword evidence="3" id="KW-1185">Reference proteome</keyword>
<feature type="compositionally biased region" description="Basic and acidic residues" evidence="1">
    <location>
        <begin position="64"/>
        <end position="78"/>
    </location>
</feature>